<accession>A0A392WDT1</accession>
<organism evidence="1 2">
    <name type="scientific">Trifolium medium</name>
    <dbReference type="NCBI Taxonomy" id="97028"/>
    <lineage>
        <taxon>Eukaryota</taxon>
        <taxon>Viridiplantae</taxon>
        <taxon>Streptophyta</taxon>
        <taxon>Embryophyta</taxon>
        <taxon>Tracheophyta</taxon>
        <taxon>Spermatophyta</taxon>
        <taxon>Magnoliopsida</taxon>
        <taxon>eudicotyledons</taxon>
        <taxon>Gunneridae</taxon>
        <taxon>Pentapetalae</taxon>
        <taxon>rosids</taxon>
        <taxon>fabids</taxon>
        <taxon>Fabales</taxon>
        <taxon>Fabaceae</taxon>
        <taxon>Papilionoideae</taxon>
        <taxon>50 kb inversion clade</taxon>
        <taxon>NPAAA clade</taxon>
        <taxon>Hologalegina</taxon>
        <taxon>IRL clade</taxon>
        <taxon>Trifolieae</taxon>
        <taxon>Trifolium</taxon>
    </lineage>
</organism>
<keyword evidence="2" id="KW-1185">Reference proteome</keyword>
<feature type="non-terminal residue" evidence="1">
    <location>
        <position position="1"/>
    </location>
</feature>
<dbReference type="AlphaFoldDB" id="A0A392WDT1"/>
<proteinExistence type="predicted"/>
<name>A0A392WDT1_9FABA</name>
<sequence>HSLVRLQDKQKKLGQELSKIMADLEAAKNCKHALEDMHHDALEAAQNLECPVVE</sequence>
<reference evidence="1 2" key="1">
    <citation type="journal article" date="2018" name="Front. Plant Sci.">
        <title>Red Clover (Trifolium pratense) and Zigzag Clover (T. medium) - A Picture of Genomic Similarities and Differences.</title>
        <authorList>
            <person name="Dluhosova J."/>
            <person name="Istvanek J."/>
            <person name="Nedelnik J."/>
            <person name="Repkova J."/>
        </authorList>
    </citation>
    <scope>NUCLEOTIDE SEQUENCE [LARGE SCALE GENOMIC DNA]</scope>
    <source>
        <strain evidence="2">cv. 10/8</strain>
        <tissue evidence="1">Leaf</tissue>
    </source>
</reference>
<dbReference type="Proteomes" id="UP000265520">
    <property type="component" value="Unassembled WGS sequence"/>
</dbReference>
<dbReference type="EMBL" id="LXQA011456658">
    <property type="protein sequence ID" value="MCI97863.1"/>
    <property type="molecule type" value="Genomic_DNA"/>
</dbReference>
<comment type="caution">
    <text evidence="1">The sequence shown here is derived from an EMBL/GenBank/DDBJ whole genome shotgun (WGS) entry which is preliminary data.</text>
</comment>
<protein>
    <submittedName>
        <fullName evidence="1">Uncharacterized protein</fullName>
    </submittedName>
</protein>
<evidence type="ECO:0000313" key="2">
    <source>
        <dbReference type="Proteomes" id="UP000265520"/>
    </source>
</evidence>
<evidence type="ECO:0000313" key="1">
    <source>
        <dbReference type="EMBL" id="MCI97863.1"/>
    </source>
</evidence>